<evidence type="ECO:0000313" key="2">
    <source>
        <dbReference type="Proteomes" id="UP000722791"/>
    </source>
</evidence>
<gene>
    <name evidence="1" type="ORF">Vretimale_11156</name>
</gene>
<dbReference type="SUPFAM" id="SSF54637">
    <property type="entry name" value="Thioesterase/thiol ester dehydrase-isomerase"/>
    <property type="match status" value="1"/>
</dbReference>
<proteinExistence type="predicted"/>
<dbReference type="InterPro" id="IPR029069">
    <property type="entry name" value="HotDog_dom_sf"/>
</dbReference>
<organism evidence="1 2">
    <name type="scientific">Volvox reticuliferus</name>
    <dbReference type="NCBI Taxonomy" id="1737510"/>
    <lineage>
        <taxon>Eukaryota</taxon>
        <taxon>Viridiplantae</taxon>
        <taxon>Chlorophyta</taxon>
        <taxon>core chlorophytes</taxon>
        <taxon>Chlorophyceae</taxon>
        <taxon>CS clade</taxon>
        <taxon>Chlamydomonadales</taxon>
        <taxon>Volvocaceae</taxon>
        <taxon>Volvox</taxon>
    </lineage>
</organism>
<dbReference type="EMBL" id="BNCQ01000022">
    <property type="protein sequence ID" value="GIM06913.1"/>
    <property type="molecule type" value="Genomic_DNA"/>
</dbReference>
<protein>
    <submittedName>
        <fullName evidence="1">Uncharacterized protein</fullName>
    </submittedName>
</protein>
<sequence>MTTSVLGGFATCKPQAHRRSHVLECGLRWHKDFVLNDATHDGGAKRQLVMVGPSPSAPLVTAAPWDHAVAVATGVSASSRVSRCRSAVAGGKDTLSMASSTPVPFPTQVASSTVASRPAVRFGVATGATAAARSAATAAASASPLGDTASMGHETTVADLGQLFPKGEYWVEMQVRDYELDQFNVVNNAVYSSFFQHGMACRAGKTKRQRLSSVCKAKCKSRGAENVGRTEWEWCRKPDQLPLSRVPGGAYEGIRTCEA</sequence>
<dbReference type="OrthoDB" id="588330at2759"/>
<reference evidence="1" key="1">
    <citation type="journal article" date="2021" name="Proc. Natl. Acad. Sci. U.S.A.">
        <title>Three genomes in the algal genus Volvox reveal the fate of a haploid sex-determining region after a transition to homothallism.</title>
        <authorList>
            <person name="Yamamoto K."/>
            <person name="Hamaji T."/>
            <person name="Kawai-Toyooka H."/>
            <person name="Matsuzaki R."/>
            <person name="Takahashi F."/>
            <person name="Nishimura Y."/>
            <person name="Kawachi M."/>
            <person name="Noguchi H."/>
            <person name="Minakuchi Y."/>
            <person name="Umen J.G."/>
            <person name="Toyoda A."/>
            <person name="Nozaki H."/>
        </authorList>
    </citation>
    <scope>NUCLEOTIDE SEQUENCE</scope>
    <source>
        <strain evidence="1">NIES-3785</strain>
    </source>
</reference>
<dbReference type="Proteomes" id="UP000722791">
    <property type="component" value="Unassembled WGS sequence"/>
</dbReference>
<accession>A0A8J4GHG3</accession>
<dbReference type="Gene3D" id="3.10.129.10">
    <property type="entry name" value="Hotdog Thioesterase"/>
    <property type="match status" value="1"/>
</dbReference>
<dbReference type="AlphaFoldDB" id="A0A8J4GHG3"/>
<name>A0A8J4GHG3_9CHLO</name>
<evidence type="ECO:0000313" key="1">
    <source>
        <dbReference type="EMBL" id="GIM06913.1"/>
    </source>
</evidence>
<comment type="caution">
    <text evidence="1">The sequence shown here is derived from an EMBL/GenBank/DDBJ whole genome shotgun (WGS) entry which is preliminary data.</text>
</comment>